<evidence type="ECO:0000313" key="2">
    <source>
        <dbReference type="Proteomes" id="UP000216207"/>
    </source>
</evidence>
<gene>
    <name evidence="1" type="ORF">CHH72_17345</name>
</gene>
<name>A0A268NW84_SHOCL</name>
<organism evidence="1 2">
    <name type="scientific">Shouchella clausii</name>
    <name type="common">Alkalihalobacillus clausii</name>
    <dbReference type="NCBI Taxonomy" id="79880"/>
    <lineage>
        <taxon>Bacteria</taxon>
        <taxon>Bacillati</taxon>
        <taxon>Bacillota</taxon>
        <taxon>Bacilli</taxon>
        <taxon>Bacillales</taxon>
        <taxon>Bacillaceae</taxon>
        <taxon>Shouchella</taxon>
    </lineage>
</organism>
<evidence type="ECO:0000313" key="1">
    <source>
        <dbReference type="EMBL" id="PAE87651.1"/>
    </source>
</evidence>
<dbReference type="AlphaFoldDB" id="A0A268NW84"/>
<sequence>MESKSLSQVTQKQNARLNEGDYYPSKDMLAEMVKQFQAPVTRRAIRPGFIARTDGFDIDQTIEFLETLPDKKGVLSRLLSVSDLTENLYKRFSENPTSLYNWYPAVKRALYESDTELKTPDTKVMRLPIELAQFIRLEYHKTSQADKDLFNRFIFDQFKLEDDKTYFIKTGTFSSKFQFANAKCSEPREMGEYFQVINNFAMEVGAGQTVDLVVREYIEDVENNPTIYNGMPLRTEFRAFVDCEKNELIGVVPYWHPIVMKRALKVGLSESIQQDYQTYLRHEDKLTAEYNAHLSHVHKEIECILPNLHLSGQYSIDIMKNGDDFYVIDLAMMSESALTELL</sequence>
<reference evidence="1 2" key="1">
    <citation type="submission" date="2017-07" db="EMBL/GenBank/DDBJ databases">
        <title>Isolation and whole genome analysis of endospore-forming bacteria from heroin.</title>
        <authorList>
            <person name="Kalinowski J."/>
            <person name="Ahrens B."/>
            <person name="Al-Dilaimi A."/>
            <person name="Winkler A."/>
            <person name="Wibberg D."/>
            <person name="Schleenbecker U."/>
            <person name="Ruckert C."/>
            <person name="Wolfel R."/>
            <person name="Grass G."/>
        </authorList>
    </citation>
    <scope>NUCLEOTIDE SEQUENCE [LARGE SCALE GENOMIC DNA]</scope>
    <source>
        <strain evidence="1 2">7539</strain>
    </source>
</reference>
<accession>A0A268NW84</accession>
<dbReference type="RefSeq" id="WP_095327099.1">
    <property type="nucleotide sequence ID" value="NZ_NPCC01000032.1"/>
</dbReference>
<proteinExistence type="predicted"/>
<comment type="caution">
    <text evidence="1">The sequence shown here is derived from an EMBL/GenBank/DDBJ whole genome shotgun (WGS) entry which is preliminary data.</text>
</comment>
<dbReference type="Proteomes" id="UP000216207">
    <property type="component" value="Unassembled WGS sequence"/>
</dbReference>
<dbReference type="EMBL" id="NPCC01000032">
    <property type="protein sequence ID" value="PAE87651.1"/>
    <property type="molecule type" value="Genomic_DNA"/>
</dbReference>
<protein>
    <submittedName>
        <fullName evidence="1">Uncharacterized protein</fullName>
    </submittedName>
</protein>